<dbReference type="Ensembl" id="ENSPMRT00000025235.1">
    <property type="protein sequence ID" value="ENSPMRP00000023778.1"/>
    <property type="gene ID" value="ENSPMRG00000015392.1"/>
</dbReference>
<dbReference type="FunFam" id="3.40.1090.10:FF:000023">
    <property type="entry name" value="Phospholipase A2 group IVC"/>
    <property type="match status" value="1"/>
</dbReference>
<dbReference type="SMART" id="SM00022">
    <property type="entry name" value="PLAc"/>
    <property type="match status" value="1"/>
</dbReference>
<evidence type="ECO:0000256" key="3">
    <source>
        <dbReference type="PROSITE-ProRule" id="PRU00555"/>
    </source>
</evidence>
<dbReference type="InterPro" id="IPR002642">
    <property type="entry name" value="LysoPLipase_cat_dom"/>
</dbReference>
<dbReference type="AlphaFoldDB" id="A0A670JGM3"/>
<accession>A0A670JGM3</accession>
<dbReference type="GO" id="GO:0046475">
    <property type="term" value="P:glycerophospholipid catabolic process"/>
    <property type="evidence" value="ECO:0007669"/>
    <property type="project" value="TreeGrafter"/>
</dbReference>
<dbReference type="PANTHER" id="PTHR10728:SF39">
    <property type="entry name" value="CYTOSOLIC PHOSPHOLIPASE A2 GAMMA"/>
    <property type="match status" value="1"/>
</dbReference>
<evidence type="ECO:0000259" key="4">
    <source>
        <dbReference type="PROSITE" id="PS51210"/>
    </source>
</evidence>
<evidence type="ECO:0000256" key="2">
    <source>
        <dbReference type="ARBA" id="ARBA00023098"/>
    </source>
</evidence>
<dbReference type="GeneTree" id="ENSGT01030000234606"/>
<dbReference type="InterPro" id="IPR016035">
    <property type="entry name" value="Acyl_Trfase/lysoPLipase"/>
</dbReference>
<keyword evidence="6" id="KW-1185">Reference proteome</keyword>
<dbReference type="GO" id="GO:0005635">
    <property type="term" value="C:nuclear envelope"/>
    <property type="evidence" value="ECO:0007669"/>
    <property type="project" value="TreeGrafter"/>
</dbReference>
<reference evidence="5" key="3">
    <citation type="submission" date="2025-09" db="UniProtKB">
        <authorList>
            <consortium name="Ensembl"/>
        </authorList>
    </citation>
    <scope>IDENTIFICATION</scope>
</reference>
<dbReference type="PROSITE" id="PS51210">
    <property type="entry name" value="PLA2C"/>
    <property type="match status" value="1"/>
</dbReference>
<reference evidence="5" key="2">
    <citation type="submission" date="2025-08" db="UniProtKB">
        <authorList>
            <consortium name="Ensembl"/>
        </authorList>
    </citation>
    <scope>IDENTIFICATION</scope>
</reference>
<dbReference type="GO" id="GO:0005544">
    <property type="term" value="F:calcium-dependent phospholipid binding"/>
    <property type="evidence" value="ECO:0007669"/>
    <property type="project" value="TreeGrafter"/>
</dbReference>
<proteinExistence type="predicted"/>
<dbReference type="Pfam" id="PF01735">
    <property type="entry name" value="PLA2_B"/>
    <property type="match status" value="1"/>
</dbReference>
<evidence type="ECO:0000256" key="1">
    <source>
        <dbReference type="ARBA" id="ARBA00022801"/>
    </source>
</evidence>
<dbReference type="PANTHER" id="PTHR10728">
    <property type="entry name" value="CYTOSOLIC PHOSPHOLIPASE A2"/>
    <property type="match status" value="1"/>
</dbReference>
<dbReference type="Proteomes" id="UP000472272">
    <property type="component" value="Chromosome 13"/>
</dbReference>
<feature type="domain" description="PLA2c" evidence="4">
    <location>
        <begin position="84"/>
        <end position="646"/>
    </location>
</feature>
<organism evidence="5 6">
    <name type="scientific">Podarcis muralis</name>
    <name type="common">Wall lizard</name>
    <name type="synonym">Lacerta muralis</name>
    <dbReference type="NCBI Taxonomy" id="64176"/>
    <lineage>
        <taxon>Eukaryota</taxon>
        <taxon>Metazoa</taxon>
        <taxon>Chordata</taxon>
        <taxon>Craniata</taxon>
        <taxon>Vertebrata</taxon>
        <taxon>Euteleostomi</taxon>
        <taxon>Lepidosauria</taxon>
        <taxon>Squamata</taxon>
        <taxon>Bifurcata</taxon>
        <taxon>Unidentata</taxon>
        <taxon>Episquamata</taxon>
        <taxon>Laterata</taxon>
        <taxon>Lacertibaenia</taxon>
        <taxon>Lacertidae</taxon>
        <taxon>Podarcis</taxon>
    </lineage>
</organism>
<keyword evidence="2 3" id="KW-0443">Lipid metabolism</keyword>
<dbReference type="GO" id="GO:0005509">
    <property type="term" value="F:calcium ion binding"/>
    <property type="evidence" value="ECO:0007669"/>
    <property type="project" value="TreeGrafter"/>
</dbReference>
<dbReference type="GO" id="GO:0047498">
    <property type="term" value="F:calcium-dependent phospholipase A2 activity"/>
    <property type="evidence" value="ECO:0007669"/>
    <property type="project" value="TreeGrafter"/>
</dbReference>
<dbReference type="Gene3D" id="3.40.1090.10">
    <property type="entry name" value="Cytosolic phospholipase A2 catalytic domain"/>
    <property type="match status" value="1"/>
</dbReference>
<reference evidence="5 6" key="1">
    <citation type="journal article" date="2019" name="Proc. Natl. Acad. Sci. U.S.A.">
        <title>Regulatory changes in pterin and carotenoid genes underlie balanced color polymorphisms in the wall lizard.</title>
        <authorList>
            <person name="Andrade P."/>
            <person name="Pinho C."/>
            <person name="Perez I de Lanuza G."/>
            <person name="Afonso S."/>
            <person name="Brejcha J."/>
            <person name="Rubin C.J."/>
            <person name="Wallerman O."/>
            <person name="Pereira P."/>
            <person name="Sabatino S.J."/>
            <person name="Bellati A."/>
            <person name="Pellitteri-Rosa D."/>
            <person name="Bosakova Z."/>
            <person name="Bunikis I."/>
            <person name="Carretero M.A."/>
            <person name="Feiner N."/>
            <person name="Marsik P."/>
            <person name="Pauperio F."/>
            <person name="Salvi D."/>
            <person name="Soler L."/>
            <person name="While G.M."/>
            <person name="Uller T."/>
            <person name="Font E."/>
            <person name="Andersson L."/>
            <person name="Carneiro M."/>
        </authorList>
    </citation>
    <scope>NUCLEOTIDE SEQUENCE</scope>
</reference>
<keyword evidence="1 3" id="KW-0378">Hydrolase</keyword>
<evidence type="ECO:0000313" key="6">
    <source>
        <dbReference type="Proteomes" id="UP000472272"/>
    </source>
</evidence>
<sequence>MRVGHTATPSRYIIVDSAKGWCAPSFATVPTWQSRYLNGSISHLPNKEQCDVKQPSVDITVQSWGTQPQMSLLQMKILAFLAEGQHMGEVKVRISKALSEGEKAATAARKEEVKKGLGKLGIPCNEDQIPNIAVLGSGGAVRAMIALYGTLAELKKYNLLDCVMYLGGVSGSTWCISALYKHEDWAEKIEALEKSQCETLVKGQWEFQKAMKAVIGAAEDECYSLTDFWSYFLVHKLLNELDESELPVHRGACENGKNPYPIYNAVDKETYEQQHAGTWFEFTPHEAGVPGLGAYVDMKHFGSIFENGQLTEEKKKRDICYLQGLWGSALGSEQELYRTIIDSLLNYLKQKRSGDSSSTSTNLDQDDQKLKTLYEGYQSILELHLCETSDGRTADKHFDHLRNILKNHSSSRSYELLREICKTWFSANAETRKKDCMRLCQALDLDFGGFSSDSLRVLHDVVRKTYLCLLNWTWGSTNNFLYHCLDVECPDLTSKQVVSLIDAGLAINAAYPSLLQSERKVKLILSFDFSAGDPFLTIKKAIKYCEEHGIPFPKIDERELQDTDDLKDCYIFRGDAECVPTVVHCPLFNKVNCSDKIHEYREQFSTFKMSYSKEEIEKLLTAAKQNVANVHEKILEEIKNVVGPPS</sequence>
<protein>
    <submittedName>
        <fullName evidence="5">Cytosolic phospholipase A2 gamma-like</fullName>
    </submittedName>
</protein>
<dbReference type="SUPFAM" id="SSF52151">
    <property type="entry name" value="FabD/lysophospholipase-like"/>
    <property type="match status" value="1"/>
</dbReference>
<evidence type="ECO:0000313" key="5">
    <source>
        <dbReference type="Ensembl" id="ENSPMRP00000023778.1"/>
    </source>
</evidence>
<dbReference type="GO" id="GO:0005654">
    <property type="term" value="C:nucleoplasm"/>
    <property type="evidence" value="ECO:0007669"/>
    <property type="project" value="TreeGrafter"/>
</dbReference>
<name>A0A670JGM3_PODMU</name>
<keyword evidence="3" id="KW-0442">Lipid degradation</keyword>
<dbReference type="GO" id="GO:0005829">
    <property type="term" value="C:cytosol"/>
    <property type="evidence" value="ECO:0007669"/>
    <property type="project" value="TreeGrafter"/>
</dbReference>
<gene>
    <name evidence="5" type="primary">LOC114582772</name>
</gene>